<evidence type="ECO:0000313" key="2">
    <source>
        <dbReference type="WBParaSite" id="PS1159_v2.g14861.t1"/>
    </source>
</evidence>
<accession>A0AC35FAY1</accession>
<sequence>MRSSTVSSSASGTSIGSTASTSGGSTTATTSTNGSSIGSTSTSGSTASTSNTSRSSWTPIPVPIPEAQQQKKKDLSQRIFVGRSLKLEKIKFYGFDMDYTLAHYKSPQYETLLFDRTIERLIEMSYPEGIKQFTYDPNFPVRGLWFDRQYGNLLKVDGSHNILIGVHGTKVMKPHEIEELYPNKFLKLDDTRVYVLNTLFNLSDMYLLAKLVDFFDNLPMHEKASDKTGVRSGETVITYRSIVDDVVKAVEWVHISSGMKDYILQNIDKYIHPSSGELRTLMQQLRTSGAKTFLLTNSEYKYTHGVMTYLAGSDWPHLFDIVIVDAKKPNWFTETLVFRQVDTTTGTLKMDVHVGPIKYGNIYSGGSCDGLKKLMKFRGKDVLYVGEHIFGDVLKSKKIGWRTFLVVPELDPELFVWTQNQTSHEMLQNDDEKLGELYNLDSTTKNDQRRATIDATVKAIRKVANEMDQAYGLLGSMFRSGSRTTFFASQVERYADLYSSTCYNLIHYPKFYFFRARMLLLPHELAVDRKSKLSNKKGVGLRKPGFSGSPVCSSVDDMSDSSSNMSRKALSIEPPGCTISAAGGKSKHRLLNQSSSRLAYKIKSSINSNYSVNLISGFIKVGGTVEFEITRKAGKPKPDKIVIMFNEAPADATDALKLFESNAPKSKLAGELILNFSPDE</sequence>
<dbReference type="WBParaSite" id="PS1159_v2.g14861.t1">
    <property type="protein sequence ID" value="PS1159_v2.g14861.t1"/>
    <property type="gene ID" value="PS1159_v2.g14861"/>
</dbReference>
<name>A0AC35FAY1_9BILA</name>
<dbReference type="Proteomes" id="UP000887580">
    <property type="component" value="Unplaced"/>
</dbReference>
<reference evidence="2" key="1">
    <citation type="submission" date="2022-11" db="UniProtKB">
        <authorList>
            <consortium name="WormBaseParasite"/>
        </authorList>
    </citation>
    <scope>IDENTIFICATION</scope>
</reference>
<evidence type="ECO:0000313" key="1">
    <source>
        <dbReference type="Proteomes" id="UP000887580"/>
    </source>
</evidence>
<protein>
    <submittedName>
        <fullName evidence="2">MSP domain-containing protein</fullName>
    </submittedName>
</protein>
<organism evidence="1 2">
    <name type="scientific">Panagrolaimus sp. PS1159</name>
    <dbReference type="NCBI Taxonomy" id="55785"/>
    <lineage>
        <taxon>Eukaryota</taxon>
        <taxon>Metazoa</taxon>
        <taxon>Ecdysozoa</taxon>
        <taxon>Nematoda</taxon>
        <taxon>Chromadorea</taxon>
        <taxon>Rhabditida</taxon>
        <taxon>Tylenchina</taxon>
        <taxon>Panagrolaimomorpha</taxon>
        <taxon>Panagrolaimoidea</taxon>
        <taxon>Panagrolaimidae</taxon>
        <taxon>Panagrolaimus</taxon>
    </lineage>
</organism>
<proteinExistence type="predicted"/>